<dbReference type="Pfam" id="PF13302">
    <property type="entry name" value="Acetyltransf_3"/>
    <property type="match status" value="1"/>
</dbReference>
<evidence type="ECO:0000259" key="1">
    <source>
        <dbReference type="PROSITE" id="PS51186"/>
    </source>
</evidence>
<dbReference type="SUPFAM" id="SSF55729">
    <property type="entry name" value="Acyl-CoA N-acyltransferases (Nat)"/>
    <property type="match status" value="1"/>
</dbReference>
<dbReference type="OrthoDB" id="9785602at2"/>
<dbReference type="Proteomes" id="UP000220611">
    <property type="component" value="Unassembled WGS sequence"/>
</dbReference>
<dbReference type="AlphaFoldDB" id="A0A855A8C7"/>
<evidence type="ECO:0000313" key="3">
    <source>
        <dbReference type="Proteomes" id="UP000220611"/>
    </source>
</evidence>
<sequence length="168" mass="19081">MLCELRPWRMEDATELQKILNNKKILDNLRDGIPYPYTLADAKAFIQSMSEAEPDSTYAFAITADGRLAGSIGAFRKENIHSRTAEIGYYIAEKDWGRGIGSDAVKRLCRYLFQNTDLLRIFAEPFAYNQASCRILEKAGFALEGVLRKNAVKNGKILDMKMYSIVRE</sequence>
<dbReference type="InterPro" id="IPR016181">
    <property type="entry name" value="Acyl_CoA_acyltransferase"/>
</dbReference>
<dbReference type="InterPro" id="IPR000182">
    <property type="entry name" value="GNAT_dom"/>
</dbReference>
<dbReference type="CDD" id="cd04301">
    <property type="entry name" value="NAT_SF"/>
    <property type="match status" value="1"/>
</dbReference>
<protein>
    <submittedName>
        <fullName evidence="2">N-acetyltransferase</fullName>
    </submittedName>
</protein>
<evidence type="ECO:0000313" key="2">
    <source>
        <dbReference type="EMBL" id="PEQ26104.1"/>
    </source>
</evidence>
<reference evidence="2 3" key="1">
    <citation type="submission" date="2017-07" db="EMBL/GenBank/DDBJ databases">
        <title>Prevalence of linear plasmids in Cutibacterium (Propionibacterium) acnes isolates obtained from prostatic tissue.</title>
        <authorList>
            <person name="Davidsson S."/>
            <person name="Carlsson J."/>
            <person name="Molling P."/>
            <person name="Andren O."/>
            <person name="Andersson S.-O."/>
            <person name="Brzuszkiewicz E."/>
            <person name="Poehlein A."/>
            <person name="Al-Zeer M."/>
            <person name="Brinkmann V."/>
            <person name="Scavenius C."/>
            <person name="Nazipi S."/>
            <person name="Soderquist B."/>
            <person name="Bruggemann H."/>
        </authorList>
    </citation>
    <scope>NUCLEOTIDE SEQUENCE [LARGE SCALE GENOMIC DNA]</scope>
    <source>
        <strain evidence="2 3">DSM 753</strain>
    </source>
</reference>
<keyword evidence="3" id="KW-1185">Reference proteome</keyword>
<proteinExistence type="predicted"/>
<accession>A0A855A8C7</accession>
<name>A0A855A8C7_9FIRM</name>
<dbReference type="Gene3D" id="3.40.630.30">
    <property type="match status" value="1"/>
</dbReference>
<comment type="caution">
    <text evidence="2">The sequence shown here is derived from an EMBL/GenBank/DDBJ whole genome shotgun (WGS) entry which is preliminary data.</text>
</comment>
<dbReference type="GO" id="GO:0016747">
    <property type="term" value="F:acyltransferase activity, transferring groups other than amino-acyl groups"/>
    <property type="evidence" value="ECO:0007669"/>
    <property type="project" value="InterPro"/>
</dbReference>
<feature type="domain" description="N-acetyltransferase" evidence="1">
    <location>
        <begin position="3"/>
        <end position="163"/>
    </location>
</feature>
<dbReference type="PANTHER" id="PTHR43328:SF1">
    <property type="entry name" value="N-ACETYLTRANSFERASE DOMAIN-CONTAINING PROTEIN"/>
    <property type="match status" value="1"/>
</dbReference>
<organism evidence="2 3">
    <name type="scientific">[Clostridium] leptum DSM 753</name>
    <dbReference type="NCBI Taxonomy" id="428125"/>
    <lineage>
        <taxon>Bacteria</taxon>
        <taxon>Bacillati</taxon>
        <taxon>Bacillota</taxon>
        <taxon>Clostridia</taxon>
        <taxon>Eubacteriales</taxon>
        <taxon>Oscillospiraceae</taxon>
        <taxon>Oscillospiraceae incertae sedis</taxon>
    </lineage>
</organism>
<dbReference type="PANTHER" id="PTHR43328">
    <property type="entry name" value="ACETYLTRANSFERASE-RELATED"/>
    <property type="match status" value="1"/>
</dbReference>
<dbReference type="PROSITE" id="PS51186">
    <property type="entry name" value="GNAT"/>
    <property type="match status" value="1"/>
</dbReference>
<gene>
    <name evidence="2" type="ORF">CH238_03055</name>
</gene>
<dbReference type="EMBL" id="NOXF01000001">
    <property type="protein sequence ID" value="PEQ26104.1"/>
    <property type="molecule type" value="Genomic_DNA"/>
</dbReference>
<keyword evidence="2" id="KW-0808">Transferase</keyword>